<keyword evidence="6" id="KW-0560">Oxidoreductase</keyword>
<dbReference type="PROSITE" id="PS51471">
    <property type="entry name" value="FE2OG_OXY"/>
    <property type="match status" value="1"/>
</dbReference>
<keyword evidence="7" id="KW-0408">Iron</keyword>
<dbReference type="Pfam" id="PF13532">
    <property type="entry name" value="2OG-FeII_Oxy_2"/>
    <property type="match status" value="1"/>
</dbReference>
<keyword evidence="3" id="KW-0227">DNA damage</keyword>
<dbReference type="PANTHER" id="PTHR31212">
    <property type="entry name" value="ALPHA-KETOGLUTARATE-DEPENDENT DIOXYGENASE ALKB HOMOLOG 3"/>
    <property type="match status" value="1"/>
</dbReference>
<keyword evidence="8" id="KW-0234">DNA repair</keyword>
<evidence type="ECO:0000256" key="5">
    <source>
        <dbReference type="ARBA" id="ARBA00022964"/>
    </source>
</evidence>
<dbReference type="SUPFAM" id="SSF51197">
    <property type="entry name" value="Clavaminate synthase-like"/>
    <property type="match status" value="1"/>
</dbReference>
<dbReference type="GO" id="GO:0140097">
    <property type="term" value="F:catalytic activity, acting on DNA"/>
    <property type="evidence" value="ECO:0007669"/>
    <property type="project" value="UniProtKB-ARBA"/>
</dbReference>
<comment type="cofactor">
    <cofactor evidence="1">
        <name>Fe(2+)</name>
        <dbReference type="ChEBI" id="CHEBI:29033"/>
    </cofactor>
</comment>
<dbReference type="GO" id="GO:0016705">
    <property type="term" value="F:oxidoreductase activity, acting on paired donors, with incorporation or reduction of molecular oxygen"/>
    <property type="evidence" value="ECO:0007669"/>
    <property type="project" value="UniProtKB-ARBA"/>
</dbReference>
<organism evidence="10 11">
    <name type="scientific">PS1 clade bacterium</name>
    <dbReference type="NCBI Taxonomy" id="2175152"/>
    <lineage>
        <taxon>Bacteria</taxon>
        <taxon>Pseudomonadati</taxon>
        <taxon>Pseudomonadota</taxon>
        <taxon>Alphaproteobacteria</taxon>
        <taxon>PS1 clade</taxon>
    </lineage>
</organism>
<dbReference type="GO" id="GO:0032451">
    <property type="term" value="F:demethylase activity"/>
    <property type="evidence" value="ECO:0007669"/>
    <property type="project" value="UniProtKB-ARBA"/>
</dbReference>
<dbReference type="InterPro" id="IPR037151">
    <property type="entry name" value="AlkB-like_sf"/>
</dbReference>
<dbReference type="PANTHER" id="PTHR31212:SF4">
    <property type="entry name" value="ALPHA-KETOGLUTARATE-DEPENDENT DIOXYGENASE ALKB HOMOLOG 3"/>
    <property type="match status" value="1"/>
</dbReference>
<name>A0A937HNK4_9PROT</name>
<keyword evidence="5 10" id="KW-0223">Dioxygenase</keyword>
<dbReference type="GO" id="GO:0051213">
    <property type="term" value="F:dioxygenase activity"/>
    <property type="evidence" value="ECO:0007669"/>
    <property type="project" value="UniProtKB-KW"/>
</dbReference>
<reference evidence="10" key="1">
    <citation type="submission" date="2020-10" db="EMBL/GenBank/DDBJ databases">
        <title>Microbiome of the Black Sea water column analyzed by genome centric metagenomics.</title>
        <authorList>
            <person name="Cabello-Yeves P.J."/>
            <person name="Callieri C."/>
            <person name="Picazo A."/>
            <person name="Mehrshad M."/>
            <person name="Haro-Moreno J.M."/>
            <person name="Roda-Garcia J."/>
            <person name="Dzembekova N."/>
            <person name="Slabakova V."/>
            <person name="Slabakova N."/>
            <person name="Moncheva S."/>
            <person name="Rodriguez-Valera F."/>
        </authorList>
    </citation>
    <scope>NUCLEOTIDE SEQUENCE</scope>
    <source>
        <strain evidence="10">BS307-5m-G5</strain>
    </source>
</reference>
<evidence type="ECO:0000313" key="10">
    <source>
        <dbReference type="EMBL" id="MBL6761976.1"/>
    </source>
</evidence>
<feature type="domain" description="Fe2OG dioxygenase" evidence="9">
    <location>
        <begin position="101"/>
        <end position="198"/>
    </location>
</feature>
<sequence>MDLFNPQNLNLLPRDGEAVYFGPIFSGAEADALFDALMQEVAWQHDRVKLYGREIVTRREVAWHGDEAYQYTYSHNTKTACPWTPTLEKLKAAVEAESGDRFNCCLLNLYHSGEEGMAWHADDEKELQPDGAIASVSLGEPRRFVFRHKADKEKAELRLEHGSLLVMRGVTQTHWEHALPVMKRALGPRINLTFRTIAAPAL</sequence>
<evidence type="ECO:0000256" key="6">
    <source>
        <dbReference type="ARBA" id="ARBA00023002"/>
    </source>
</evidence>
<comment type="caution">
    <text evidence="10">The sequence shown here is derived from an EMBL/GenBank/DDBJ whole genome shotgun (WGS) entry which is preliminary data.</text>
</comment>
<dbReference type="AlphaFoldDB" id="A0A937HNK4"/>
<dbReference type="GO" id="GO:0006307">
    <property type="term" value="P:DNA alkylation repair"/>
    <property type="evidence" value="ECO:0007669"/>
    <property type="project" value="InterPro"/>
</dbReference>
<evidence type="ECO:0000256" key="2">
    <source>
        <dbReference type="ARBA" id="ARBA00022723"/>
    </source>
</evidence>
<evidence type="ECO:0000256" key="1">
    <source>
        <dbReference type="ARBA" id="ARBA00001954"/>
    </source>
</evidence>
<evidence type="ECO:0000256" key="4">
    <source>
        <dbReference type="ARBA" id="ARBA00022842"/>
    </source>
</evidence>
<dbReference type="InterPro" id="IPR032854">
    <property type="entry name" value="ALKBH3"/>
</dbReference>
<gene>
    <name evidence="10" type="ORF">ISQ19_04685</name>
</gene>
<protein>
    <submittedName>
        <fullName evidence="10">Alpha-ketoglutarate-dependent dioxygenase AlkB</fullName>
    </submittedName>
</protein>
<accession>A0A937HNK4</accession>
<dbReference type="EMBL" id="JADHOK010000055">
    <property type="protein sequence ID" value="MBL6761976.1"/>
    <property type="molecule type" value="Genomic_DNA"/>
</dbReference>
<evidence type="ECO:0000256" key="8">
    <source>
        <dbReference type="ARBA" id="ARBA00023204"/>
    </source>
</evidence>
<dbReference type="Gene3D" id="2.60.120.590">
    <property type="entry name" value="Alpha-ketoglutarate-dependent dioxygenase AlkB-like"/>
    <property type="match status" value="1"/>
</dbReference>
<evidence type="ECO:0000256" key="7">
    <source>
        <dbReference type="ARBA" id="ARBA00023004"/>
    </source>
</evidence>
<evidence type="ECO:0000256" key="3">
    <source>
        <dbReference type="ARBA" id="ARBA00022763"/>
    </source>
</evidence>
<keyword evidence="4" id="KW-0460">Magnesium</keyword>
<dbReference type="GO" id="GO:0016787">
    <property type="term" value="F:hydrolase activity"/>
    <property type="evidence" value="ECO:0007669"/>
    <property type="project" value="UniProtKB-ARBA"/>
</dbReference>
<dbReference type="FunFam" id="2.60.120.590:FF:000004">
    <property type="entry name" value="DNA oxidative demethylase ALKBH2"/>
    <property type="match status" value="1"/>
</dbReference>
<dbReference type="GO" id="GO:0046872">
    <property type="term" value="F:metal ion binding"/>
    <property type="evidence" value="ECO:0007669"/>
    <property type="project" value="UniProtKB-KW"/>
</dbReference>
<dbReference type="Proteomes" id="UP000785783">
    <property type="component" value="Unassembled WGS sequence"/>
</dbReference>
<keyword evidence="2" id="KW-0479">Metal-binding</keyword>
<dbReference type="InterPro" id="IPR027450">
    <property type="entry name" value="AlkB-like"/>
</dbReference>
<evidence type="ECO:0000259" key="9">
    <source>
        <dbReference type="PROSITE" id="PS51471"/>
    </source>
</evidence>
<proteinExistence type="predicted"/>
<dbReference type="InterPro" id="IPR005123">
    <property type="entry name" value="Oxoglu/Fe-dep_dioxygenase_dom"/>
</dbReference>
<evidence type="ECO:0000313" key="11">
    <source>
        <dbReference type="Proteomes" id="UP000785783"/>
    </source>
</evidence>